<dbReference type="eggNOG" id="ENOG5034117">
    <property type="taxonomic scope" value="Bacteria"/>
</dbReference>
<protein>
    <submittedName>
        <fullName evidence="1">Uncharacterized protein</fullName>
    </submittedName>
</protein>
<comment type="caution">
    <text evidence="1">The sequence shown here is derived from an EMBL/GenBank/DDBJ whole genome shotgun (WGS) entry which is preliminary data.</text>
</comment>
<organism evidence="1 2">
    <name type="scientific">Parvimonas micra ATCC 33270</name>
    <dbReference type="NCBI Taxonomy" id="411465"/>
    <lineage>
        <taxon>Bacteria</taxon>
        <taxon>Bacillati</taxon>
        <taxon>Bacillota</taxon>
        <taxon>Tissierellia</taxon>
        <taxon>Tissierellales</taxon>
        <taxon>Peptoniphilaceae</taxon>
        <taxon>Parvimonas</taxon>
    </lineage>
</organism>
<accession>A8SI49</accession>
<dbReference type="EMBL" id="ABEE02000007">
    <property type="protein sequence ID" value="EDP24842.1"/>
    <property type="molecule type" value="Genomic_DNA"/>
</dbReference>
<reference evidence="1 2" key="2">
    <citation type="submission" date="2007-09" db="EMBL/GenBank/DDBJ databases">
        <authorList>
            <person name="Fulton L."/>
            <person name="Clifton S."/>
            <person name="Fulton B."/>
            <person name="Xu J."/>
            <person name="Minx P."/>
            <person name="Pepin K.H."/>
            <person name="Johnson M."/>
            <person name="Thiruvilangam P."/>
            <person name="Bhonagiri V."/>
            <person name="Nash W.E."/>
            <person name="Mardis E.R."/>
            <person name="Wilson R.K."/>
        </authorList>
    </citation>
    <scope>NUCLEOTIDE SEQUENCE [LARGE SCALE GENOMIC DNA]</scope>
    <source>
        <strain evidence="1 2">ATCC 33270</strain>
    </source>
</reference>
<evidence type="ECO:0000313" key="2">
    <source>
        <dbReference type="Proteomes" id="UP000003162"/>
    </source>
</evidence>
<dbReference type="AlphaFoldDB" id="A8SI49"/>
<gene>
    <name evidence="1" type="ORF">PEPMIC_00017</name>
</gene>
<sequence length="131" mass="15330">MGARLFLDGNNLYIENPEKIYPELEDFIKSYKPWIVKYLKGEYTKHEHAINETVEKIINFYRGIEQPGNSKINDWLNKDYESTKDCMTLFVLLSENGWTSNEPIASYESVDTDELTQKLYSKAINFFKKGA</sequence>
<dbReference type="Proteomes" id="UP000003162">
    <property type="component" value="Unassembled WGS sequence"/>
</dbReference>
<dbReference type="HOGENOM" id="CLU_1783001_0_0_9"/>
<evidence type="ECO:0000313" key="1">
    <source>
        <dbReference type="EMBL" id="EDP24842.1"/>
    </source>
</evidence>
<proteinExistence type="predicted"/>
<name>A8SI49_9FIRM</name>
<reference evidence="1 2" key="1">
    <citation type="submission" date="2007-09" db="EMBL/GenBank/DDBJ databases">
        <title>Draft genome sequence of Peptostreptococcus micros (ATCC 33270).</title>
        <authorList>
            <person name="Sudarsanam P."/>
            <person name="Ley R."/>
            <person name="Guruge J."/>
            <person name="Turnbaugh P.J."/>
            <person name="Mahowald M."/>
            <person name="Liep D."/>
            <person name="Gordon J."/>
        </authorList>
    </citation>
    <scope>NUCLEOTIDE SEQUENCE [LARGE SCALE GENOMIC DNA]</scope>
    <source>
        <strain evidence="1 2">ATCC 33270</strain>
    </source>
</reference>